<evidence type="ECO:0000259" key="2">
    <source>
        <dbReference type="Pfam" id="PF00535"/>
    </source>
</evidence>
<comment type="caution">
    <text evidence="3">The sequence shown here is derived from an EMBL/GenBank/DDBJ whole genome shotgun (WGS) entry which is preliminary data.</text>
</comment>
<reference evidence="3" key="1">
    <citation type="submission" date="2019-05" db="EMBL/GenBank/DDBJ databases">
        <authorList>
            <person name="Hibberd M."/>
        </authorList>
    </citation>
    <scope>NUCLEOTIDE SEQUENCE</scope>
    <source>
        <strain evidence="3">Neisseria_subflava_BgEED23</strain>
    </source>
</reference>
<evidence type="ECO:0000313" key="3">
    <source>
        <dbReference type="EMBL" id="VTY06550.1"/>
    </source>
</evidence>
<dbReference type="AlphaFoldDB" id="A0A9X9QZA6"/>
<comment type="similarity">
    <text evidence="1">Belongs to the glycosyltransferase 2 family. WaaE/KdtX subfamily.</text>
</comment>
<dbReference type="SUPFAM" id="SSF53448">
    <property type="entry name" value="Nucleotide-diphospho-sugar transferases"/>
    <property type="match status" value="1"/>
</dbReference>
<dbReference type="Gene3D" id="3.90.550.10">
    <property type="entry name" value="Spore Coat Polysaccharide Biosynthesis Protein SpsA, Chain A"/>
    <property type="match status" value="1"/>
</dbReference>
<evidence type="ECO:0000313" key="4">
    <source>
        <dbReference type="Proteomes" id="UP000626795"/>
    </source>
</evidence>
<feature type="domain" description="Glycosyltransferase 2-like" evidence="2">
    <location>
        <begin position="6"/>
        <end position="116"/>
    </location>
</feature>
<dbReference type="PANTHER" id="PTHR43630:SF2">
    <property type="entry name" value="GLYCOSYLTRANSFERASE"/>
    <property type="match status" value="1"/>
</dbReference>
<keyword evidence="3" id="KW-0808">Transferase</keyword>
<dbReference type="CDD" id="cd02511">
    <property type="entry name" value="Beta4Glucosyltransferase"/>
    <property type="match status" value="1"/>
</dbReference>
<dbReference type="InterPro" id="IPR001173">
    <property type="entry name" value="Glyco_trans_2-like"/>
</dbReference>
<dbReference type="PANTHER" id="PTHR43630">
    <property type="entry name" value="POLY-BETA-1,6-N-ACETYL-D-GLUCOSAMINE SYNTHASE"/>
    <property type="match status" value="1"/>
</dbReference>
<dbReference type="Proteomes" id="UP000626795">
    <property type="component" value="Unassembled WGS sequence"/>
</dbReference>
<proteinExistence type="inferred from homology"/>
<keyword evidence="4" id="KW-1185">Reference proteome</keyword>
<name>A0A9X9QZA6_NEISU</name>
<dbReference type="RefSeq" id="WP_070826161.1">
    <property type="nucleotide sequence ID" value="NZ_CABFLZ010000022.1"/>
</dbReference>
<dbReference type="Pfam" id="PF00535">
    <property type="entry name" value="Glycos_transf_2"/>
    <property type="match status" value="1"/>
</dbReference>
<dbReference type="EMBL" id="CABFLZ010000022">
    <property type="protein sequence ID" value="VTY06550.1"/>
    <property type="molecule type" value="Genomic_DNA"/>
</dbReference>
<dbReference type="InterPro" id="IPR029044">
    <property type="entry name" value="Nucleotide-diphossugar_trans"/>
</dbReference>
<gene>
    <name evidence="3" type="ORF">ONOEEDHL_00491</name>
</gene>
<accession>A0A9X9QZA6</accession>
<dbReference type="GO" id="GO:0016740">
    <property type="term" value="F:transferase activity"/>
    <property type="evidence" value="ECO:0007669"/>
    <property type="project" value="UniProtKB-KW"/>
</dbReference>
<protein>
    <submittedName>
        <fullName evidence="3">Glycosyl transferase family 2</fullName>
    </submittedName>
</protein>
<sequence>MNSTISLLILAKNEEKNIGECIKSCTFANEVIVIDDHSNDETPIIAESLGAKVITRDMNGDWGKQQTFAIEQAKSDWIFFIDADERCTPELCKEIEEVVAQGQPFGYWVKRLNHFQRKLVRHGSLSPDWVCRLMPRIGSYVEGVVHPKIVHQHGNKKLRAPMLHYTYETWEQYLRKMNQYSTLAAEKYKQEGKSSYPFFDLILRPLFAFIKMYFLKRGFLDGMLGYILCKNYANYTMNKYVKLKYLLSKK</sequence>
<evidence type="ECO:0000256" key="1">
    <source>
        <dbReference type="ARBA" id="ARBA00038494"/>
    </source>
</evidence>
<organism evidence="3 4">
    <name type="scientific">Neisseria subflava</name>
    <dbReference type="NCBI Taxonomy" id="28449"/>
    <lineage>
        <taxon>Bacteria</taxon>
        <taxon>Pseudomonadati</taxon>
        <taxon>Pseudomonadota</taxon>
        <taxon>Betaproteobacteria</taxon>
        <taxon>Neisseriales</taxon>
        <taxon>Neisseriaceae</taxon>
        <taxon>Neisseria</taxon>
    </lineage>
</organism>